<dbReference type="Pfam" id="PF00293">
    <property type="entry name" value="NUDIX"/>
    <property type="match status" value="1"/>
</dbReference>
<dbReference type="EMBL" id="JACBZA010000001">
    <property type="protein sequence ID" value="NYH81825.1"/>
    <property type="molecule type" value="Genomic_DNA"/>
</dbReference>
<dbReference type="PANTHER" id="PTHR43736">
    <property type="entry name" value="ADP-RIBOSE PYROPHOSPHATASE"/>
    <property type="match status" value="1"/>
</dbReference>
<evidence type="ECO:0000259" key="2">
    <source>
        <dbReference type="PROSITE" id="PS51462"/>
    </source>
</evidence>
<gene>
    <name evidence="3" type="ORF">FHR37_000676</name>
    <name evidence="4" type="ORF">SAMN05421678_115143</name>
</gene>
<dbReference type="Proteomes" id="UP000199052">
    <property type="component" value="Unassembled WGS sequence"/>
</dbReference>
<accession>A0A1I2Z373</accession>
<keyword evidence="6" id="KW-1185">Reference proteome</keyword>
<feature type="domain" description="Nudix hydrolase" evidence="2">
    <location>
        <begin position="54"/>
        <end position="183"/>
    </location>
</feature>
<protein>
    <submittedName>
        <fullName evidence="3">8-oxo-dGTP pyrophosphatase MutT (NUDIX family)</fullName>
    </submittedName>
    <submittedName>
        <fullName evidence="4">8-oxo-dGTP pyrophosphatase MutT, NUDIX family</fullName>
    </submittedName>
</protein>
<dbReference type="OrthoDB" id="129709at2"/>
<dbReference type="STRING" id="504797.SAMN05421678_115143"/>
<dbReference type="RefSeq" id="WP_092886973.1">
    <property type="nucleotide sequence ID" value="NZ_FOOI01000015.1"/>
</dbReference>
<dbReference type="Proteomes" id="UP000533017">
    <property type="component" value="Unassembled WGS sequence"/>
</dbReference>
<dbReference type="PANTHER" id="PTHR43736:SF1">
    <property type="entry name" value="DIHYDRONEOPTERIN TRIPHOSPHATE DIPHOSPHATASE"/>
    <property type="match status" value="1"/>
</dbReference>
<dbReference type="InterPro" id="IPR015797">
    <property type="entry name" value="NUDIX_hydrolase-like_dom_sf"/>
</dbReference>
<dbReference type="AlphaFoldDB" id="A0A1I2Z373"/>
<evidence type="ECO:0000313" key="6">
    <source>
        <dbReference type="Proteomes" id="UP000533017"/>
    </source>
</evidence>
<organism evidence="4 5">
    <name type="scientific">Actinopolymorpha cephalotaxi</name>
    <dbReference type="NCBI Taxonomy" id="504797"/>
    <lineage>
        <taxon>Bacteria</taxon>
        <taxon>Bacillati</taxon>
        <taxon>Actinomycetota</taxon>
        <taxon>Actinomycetes</taxon>
        <taxon>Propionibacteriales</taxon>
        <taxon>Actinopolymorphaceae</taxon>
        <taxon>Actinopolymorpha</taxon>
    </lineage>
</organism>
<reference evidence="4 5" key="1">
    <citation type="submission" date="2016-10" db="EMBL/GenBank/DDBJ databases">
        <authorList>
            <person name="de Groot N.N."/>
        </authorList>
    </citation>
    <scope>NUCLEOTIDE SEQUENCE [LARGE SCALE GENOMIC DNA]</scope>
    <source>
        <strain evidence="4 5">CPCC 202808</strain>
    </source>
</reference>
<comment type="similarity">
    <text evidence="1">Belongs to the Nudix hydrolase family.</text>
</comment>
<name>A0A1I2Z373_9ACTN</name>
<sequence>MSAPYTGQAHSLHADAVRVLSSWEPPSPEQATLRQAYLDHLAARPDGVWRACRPAHVTASMVVVDPTAEHVLLVLHGRIHRWVQPGGHCEESDVSLAAAATREAVEETGLAGLHVSDQPLRLSRHGAPCHAETHLDVQYLGTAPYGAKPVVSEESADVRWFGVGELPGDLASGVVDSVAAARRAVSALA</sequence>
<dbReference type="SUPFAM" id="SSF55811">
    <property type="entry name" value="Nudix"/>
    <property type="match status" value="1"/>
</dbReference>
<dbReference type="EMBL" id="FOOI01000015">
    <property type="protein sequence ID" value="SFH31989.1"/>
    <property type="molecule type" value="Genomic_DNA"/>
</dbReference>
<dbReference type="PROSITE" id="PS51462">
    <property type="entry name" value="NUDIX"/>
    <property type="match status" value="1"/>
</dbReference>
<proteinExistence type="inferred from homology"/>
<evidence type="ECO:0000313" key="5">
    <source>
        <dbReference type="Proteomes" id="UP000199052"/>
    </source>
</evidence>
<dbReference type="CDD" id="cd03674">
    <property type="entry name" value="NUDIX_Hydrolase"/>
    <property type="match status" value="1"/>
</dbReference>
<evidence type="ECO:0000313" key="4">
    <source>
        <dbReference type="EMBL" id="SFH31989.1"/>
    </source>
</evidence>
<dbReference type="Gene3D" id="3.90.79.10">
    <property type="entry name" value="Nucleoside Triphosphate Pyrophosphohydrolase"/>
    <property type="match status" value="1"/>
</dbReference>
<reference evidence="3 6" key="2">
    <citation type="submission" date="2020-07" db="EMBL/GenBank/DDBJ databases">
        <title>Sequencing the genomes of 1000 actinobacteria strains.</title>
        <authorList>
            <person name="Klenk H.-P."/>
        </authorList>
    </citation>
    <scope>NUCLEOTIDE SEQUENCE [LARGE SCALE GENOMIC DNA]</scope>
    <source>
        <strain evidence="3 6">DSM 45117</strain>
    </source>
</reference>
<evidence type="ECO:0000256" key="1">
    <source>
        <dbReference type="ARBA" id="ARBA00005582"/>
    </source>
</evidence>
<evidence type="ECO:0000313" key="3">
    <source>
        <dbReference type="EMBL" id="NYH81825.1"/>
    </source>
</evidence>
<dbReference type="InterPro" id="IPR000086">
    <property type="entry name" value="NUDIX_hydrolase_dom"/>
</dbReference>